<dbReference type="SMART" id="SM00774">
    <property type="entry name" value="WRKY"/>
    <property type="match status" value="2"/>
</dbReference>
<keyword evidence="5" id="KW-0805">Transcription regulation</keyword>
<dbReference type="SUPFAM" id="SSF118290">
    <property type="entry name" value="WRKY DNA-binding domain"/>
    <property type="match status" value="2"/>
</dbReference>
<dbReference type="GO" id="GO:0046872">
    <property type="term" value="F:metal ion binding"/>
    <property type="evidence" value="ECO:0007669"/>
    <property type="project" value="UniProtKB-KW"/>
</dbReference>
<keyword evidence="8" id="KW-0539">Nucleus</keyword>
<accession>A0A9D4UV40</accession>
<dbReference type="InterPro" id="IPR036576">
    <property type="entry name" value="WRKY_dom_sf"/>
</dbReference>
<evidence type="ECO:0000256" key="2">
    <source>
        <dbReference type="ARBA" id="ARBA00022723"/>
    </source>
</evidence>
<evidence type="ECO:0000256" key="4">
    <source>
        <dbReference type="ARBA" id="ARBA00022833"/>
    </source>
</evidence>
<evidence type="ECO:0000313" key="13">
    <source>
        <dbReference type="Proteomes" id="UP000886520"/>
    </source>
</evidence>
<dbReference type="AlphaFoldDB" id="A0A9D4UV40"/>
<sequence length="691" mass="74368">MLVHVQAVHEDEPRDRGREILELAMLSKVGGRFDTQCTHSPSLPLPFSSSQLQMMREAGVAAALAKADTLPPALTISPKNPSDVFVRGGSENLSSSPMTLFSTFFGDSDPFTGSKLFSDSLAGILPSTNFFNSGGELPLFNSLGAMDALACSGSCTRDWIVNAQEQNLSKLNANYKSMMPSRLPILSTSTYLTIPPGLSPTTLLESPVFLNSELFDSSLPTSSLYSAAKTELMHSSAVVEAVNREDTTFKQQGSFGSSHNPGDGAMVPQLVSVPPDSMSQLASSQGPTSVQAHGLLQNGSKHQNSPESAFPNCRISDAPPQCISERTAIDGYNWKKYGQKQLKGTEFPRSYYKCTHPNCPVKKQVECSHQGEITEILYKGKHNHAKPQALRRGARTGGQSLVHENKVEASAVVSKTESDRFSTELSSSSLVGGLAGTPEQSFGSPSMEEGEDEGDGDDEQDSKRRRIEDFRETLSSAPIRTIREPRVVVQTTSEVDILDDGYRWRKYGQKVVKGNRFPRSYYKCTNIGCVVRKHVERSSTDPTSVMTAYEGKHNHNVPAARGSAREANGASAGPLPFASFAAMGLSSTQRPPISNEAQELGSLADKSFKGSTRFDVSSSNPIAPNMERNGSEVLATSSKMLGRGMGFDFCLLKRLGIGGTHGQDLGSSFFQPVYSSSSPSCVAEGHLSAGT</sequence>
<keyword evidence="3" id="KW-0677">Repeat</keyword>
<feature type="region of interest" description="Disordered" evidence="10">
    <location>
        <begin position="383"/>
        <end position="403"/>
    </location>
</feature>
<dbReference type="PANTHER" id="PTHR31221:SF193">
    <property type="entry name" value="WRKY TRANSCRIPTION FACTOR PROTEIN 1-RELATED"/>
    <property type="match status" value="1"/>
</dbReference>
<keyword evidence="7" id="KW-0804">Transcription</keyword>
<keyword evidence="6" id="KW-0238">DNA-binding</keyword>
<dbReference type="InterPro" id="IPR003657">
    <property type="entry name" value="WRKY_dom"/>
</dbReference>
<keyword evidence="13" id="KW-1185">Reference proteome</keyword>
<dbReference type="PROSITE" id="PS50811">
    <property type="entry name" value="WRKY"/>
    <property type="match status" value="2"/>
</dbReference>
<evidence type="ECO:0000313" key="12">
    <source>
        <dbReference type="EMBL" id="KAI5074339.1"/>
    </source>
</evidence>
<proteinExistence type="inferred from homology"/>
<organism evidence="12 13">
    <name type="scientific">Adiantum capillus-veneris</name>
    <name type="common">Maidenhair fern</name>
    <dbReference type="NCBI Taxonomy" id="13818"/>
    <lineage>
        <taxon>Eukaryota</taxon>
        <taxon>Viridiplantae</taxon>
        <taxon>Streptophyta</taxon>
        <taxon>Embryophyta</taxon>
        <taxon>Tracheophyta</taxon>
        <taxon>Polypodiopsida</taxon>
        <taxon>Polypodiidae</taxon>
        <taxon>Polypodiales</taxon>
        <taxon>Pteridineae</taxon>
        <taxon>Pteridaceae</taxon>
        <taxon>Vittarioideae</taxon>
        <taxon>Adiantum</taxon>
    </lineage>
</organism>
<dbReference type="OrthoDB" id="2021103at2759"/>
<feature type="domain" description="WRKY" evidence="11">
    <location>
        <begin position="330"/>
        <end position="387"/>
    </location>
</feature>
<feature type="region of interest" description="Disordered" evidence="10">
    <location>
        <begin position="611"/>
        <end position="630"/>
    </location>
</feature>
<feature type="compositionally biased region" description="Acidic residues" evidence="10">
    <location>
        <begin position="448"/>
        <end position="460"/>
    </location>
</feature>
<protein>
    <recommendedName>
        <fullName evidence="11">WRKY domain-containing protein</fullName>
    </recommendedName>
</protein>
<dbReference type="GO" id="GO:0005634">
    <property type="term" value="C:nucleus"/>
    <property type="evidence" value="ECO:0007669"/>
    <property type="project" value="UniProtKB-SubCell"/>
</dbReference>
<reference evidence="12" key="1">
    <citation type="submission" date="2021-01" db="EMBL/GenBank/DDBJ databases">
        <title>Adiantum capillus-veneris genome.</title>
        <authorList>
            <person name="Fang Y."/>
            <person name="Liao Q."/>
        </authorList>
    </citation>
    <scope>NUCLEOTIDE SEQUENCE</scope>
    <source>
        <strain evidence="12">H3</strain>
        <tissue evidence="12">Leaf</tissue>
    </source>
</reference>
<evidence type="ECO:0000256" key="7">
    <source>
        <dbReference type="ARBA" id="ARBA00023163"/>
    </source>
</evidence>
<comment type="similarity">
    <text evidence="9">Belongs to the WRKY group I family.</text>
</comment>
<feature type="domain" description="WRKY" evidence="11">
    <location>
        <begin position="493"/>
        <end position="558"/>
    </location>
</feature>
<evidence type="ECO:0000256" key="8">
    <source>
        <dbReference type="ARBA" id="ARBA00023242"/>
    </source>
</evidence>
<evidence type="ECO:0000256" key="5">
    <source>
        <dbReference type="ARBA" id="ARBA00023015"/>
    </source>
</evidence>
<keyword evidence="2" id="KW-0479">Metal-binding</keyword>
<dbReference type="GO" id="GO:0003700">
    <property type="term" value="F:DNA-binding transcription factor activity"/>
    <property type="evidence" value="ECO:0007669"/>
    <property type="project" value="InterPro"/>
</dbReference>
<evidence type="ECO:0000259" key="11">
    <source>
        <dbReference type="PROSITE" id="PS50811"/>
    </source>
</evidence>
<evidence type="ECO:0000256" key="9">
    <source>
        <dbReference type="ARBA" id="ARBA00061157"/>
    </source>
</evidence>
<dbReference type="Pfam" id="PF03106">
    <property type="entry name" value="WRKY"/>
    <property type="match status" value="2"/>
</dbReference>
<evidence type="ECO:0000256" key="3">
    <source>
        <dbReference type="ARBA" id="ARBA00022737"/>
    </source>
</evidence>
<gene>
    <name evidence="12" type="ORF">GOP47_0010300</name>
</gene>
<evidence type="ECO:0000256" key="1">
    <source>
        <dbReference type="ARBA" id="ARBA00004123"/>
    </source>
</evidence>
<dbReference type="EMBL" id="JABFUD020000010">
    <property type="protein sequence ID" value="KAI5074339.1"/>
    <property type="molecule type" value="Genomic_DNA"/>
</dbReference>
<name>A0A9D4UV40_ADICA</name>
<comment type="subcellular location">
    <subcellularLocation>
        <location evidence="1">Nucleus</location>
    </subcellularLocation>
</comment>
<dbReference type="PANTHER" id="PTHR31221">
    <property type="entry name" value="WRKY TRANSCRIPTION FACTOR PROTEIN 1-RELATED"/>
    <property type="match status" value="1"/>
</dbReference>
<dbReference type="Proteomes" id="UP000886520">
    <property type="component" value="Chromosome 10"/>
</dbReference>
<evidence type="ECO:0000256" key="10">
    <source>
        <dbReference type="SAM" id="MobiDB-lite"/>
    </source>
</evidence>
<dbReference type="Gene3D" id="2.20.25.80">
    <property type="entry name" value="WRKY domain"/>
    <property type="match status" value="2"/>
</dbReference>
<dbReference type="InterPro" id="IPR044810">
    <property type="entry name" value="WRKY_plant"/>
</dbReference>
<feature type="region of interest" description="Disordered" evidence="10">
    <location>
        <begin position="424"/>
        <end position="465"/>
    </location>
</feature>
<dbReference type="FunFam" id="2.20.25.80:FF:000003">
    <property type="entry name" value="WRKY transcription factor 57"/>
    <property type="match status" value="1"/>
</dbReference>
<keyword evidence="4" id="KW-0862">Zinc</keyword>
<dbReference type="GO" id="GO:0043565">
    <property type="term" value="F:sequence-specific DNA binding"/>
    <property type="evidence" value="ECO:0007669"/>
    <property type="project" value="InterPro"/>
</dbReference>
<dbReference type="FunFam" id="2.20.25.80:FF:000006">
    <property type="entry name" value="WRKY transcription factor"/>
    <property type="match status" value="1"/>
</dbReference>
<evidence type="ECO:0000256" key="6">
    <source>
        <dbReference type="ARBA" id="ARBA00023125"/>
    </source>
</evidence>
<comment type="caution">
    <text evidence="12">The sequence shown here is derived from an EMBL/GenBank/DDBJ whole genome shotgun (WGS) entry which is preliminary data.</text>
</comment>